<sequence>MDSSGTDADERNAPPRAPPARLCLRPAPPPAADSAPGAEPRRPSPATEPRPRWSEEAGGDWAWAALASEPRRPRRELAGRTGASGWPGSGPGAGSESAIPGTRPLPDGGEAKAGCPACGWGPRAPFRAKALPRLHGTPQDALPPTALTRGREPPGRERSASPCGAWACGGSGEKPRGLASVGCGSRRQGTPAATRPRDPSVTVGHSRLTVLALGPEAGSRGKTPPCELPCSAWGRLGAPDSPWILSDHVPSVPWRLPGSPGSGFQGGHKLPRQGPGAQGLTAAPSIPKLWGIPVGRPAVYEVRPQRLGVGVQAPMGPPLLSAPGPQEGPPGLLLELREGPFKRQVPVFQRLGAQTREPQALPSEYDSTSGDPAGSDEEPKVSL</sequence>
<gene>
    <name evidence="3" type="primary">LOC128775638</name>
</gene>
<evidence type="ECO:0000256" key="1">
    <source>
        <dbReference type="SAM" id="MobiDB-lite"/>
    </source>
</evidence>
<feature type="region of interest" description="Disordered" evidence="1">
    <location>
        <begin position="254"/>
        <end position="282"/>
    </location>
</feature>
<accession>A0A9W2V5C5</accession>
<dbReference type="RefSeq" id="XP_053753889.1">
    <property type="nucleotide sequence ID" value="XM_053897914.1"/>
</dbReference>
<feature type="region of interest" description="Disordered" evidence="1">
    <location>
        <begin position="131"/>
        <end position="206"/>
    </location>
</feature>
<protein>
    <submittedName>
        <fullName evidence="3">Collagen alpha-1(II) chain-like</fullName>
    </submittedName>
</protein>
<dbReference type="Proteomes" id="UP001165780">
    <property type="component" value="Unplaced"/>
</dbReference>
<evidence type="ECO:0000313" key="2">
    <source>
        <dbReference type="Proteomes" id="UP001165780"/>
    </source>
</evidence>
<keyword evidence="2" id="KW-1185">Reference proteome</keyword>
<feature type="compositionally biased region" description="Basic and acidic residues" evidence="1">
    <location>
        <begin position="149"/>
        <end position="159"/>
    </location>
</feature>
<proteinExistence type="predicted"/>
<dbReference type="AlphaFoldDB" id="A0A9W2V5C5"/>
<feature type="region of interest" description="Disordered" evidence="1">
    <location>
        <begin position="1"/>
        <end position="118"/>
    </location>
</feature>
<organism evidence="2 3">
    <name type="scientific">Panthera pardus</name>
    <name type="common">Leopard</name>
    <name type="synonym">Felis pardus</name>
    <dbReference type="NCBI Taxonomy" id="9691"/>
    <lineage>
        <taxon>Eukaryota</taxon>
        <taxon>Metazoa</taxon>
        <taxon>Chordata</taxon>
        <taxon>Craniata</taxon>
        <taxon>Vertebrata</taxon>
        <taxon>Euteleostomi</taxon>
        <taxon>Mammalia</taxon>
        <taxon>Eutheria</taxon>
        <taxon>Laurasiatheria</taxon>
        <taxon>Carnivora</taxon>
        <taxon>Feliformia</taxon>
        <taxon>Felidae</taxon>
        <taxon>Pantherinae</taxon>
        <taxon>Panthera</taxon>
    </lineage>
</organism>
<dbReference type="GeneID" id="128775638"/>
<feature type="region of interest" description="Disordered" evidence="1">
    <location>
        <begin position="345"/>
        <end position="383"/>
    </location>
</feature>
<reference evidence="3" key="1">
    <citation type="submission" date="2025-08" db="UniProtKB">
        <authorList>
            <consortium name="RefSeq"/>
        </authorList>
    </citation>
    <scope>IDENTIFICATION</scope>
    <source>
        <tissue evidence="3">Whole blood</tissue>
    </source>
</reference>
<feature type="compositionally biased region" description="Basic and acidic residues" evidence="1">
    <location>
        <begin position="69"/>
        <end position="78"/>
    </location>
</feature>
<name>A0A9W2V5C5_PANPR</name>
<evidence type="ECO:0000313" key="3">
    <source>
        <dbReference type="RefSeq" id="XP_053753889.1"/>
    </source>
</evidence>